<keyword evidence="4" id="KW-0732">Signal</keyword>
<dbReference type="InterPro" id="IPR003614">
    <property type="entry name" value="Knottins"/>
</dbReference>
<dbReference type="Proteomes" id="UP001295469">
    <property type="component" value="Chromosome C06"/>
</dbReference>
<accession>A0A816QT32</accession>
<dbReference type="PANTHER" id="PTHR33147">
    <property type="entry name" value="DEFENSIN-LIKE PROTEIN 1"/>
    <property type="match status" value="1"/>
</dbReference>
<evidence type="ECO:0000259" key="7">
    <source>
        <dbReference type="SMART" id="SM00505"/>
    </source>
</evidence>
<name>A0A816QT32_BRANA</name>
<dbReference type="SUPFAM" id="SSF57095">
    <property type="entry name" value="Scorpion toxin-like"/>
    <property type="match status" value="1"/>
</dbReference>
<reference evidence="8" key="1">
    <citation type="submission" date="2021-01" db="EMBL/GenBank/DDBJ databases">
        <authorList>
            <consortium name="Genoscope - CEA"/>
            <person name="William W."/>
        </authorList>
    </citation>
    <scope>NUCLEOTIDE SEQUENCE</scope>
</reference>
<dbReference type="InterPro" id="IPR036574">
    <property type="entry name" value="Scorpion_toxin-like_sf"/>
</dbReference>
<dbReference type="PROSITE" id="PS00940">
    <property type="entry name" value="GAMMA_THIONIN"/>
    <property type="match status" value="1"/>
</dbReference>
<dbReference type="GO" id="GO:0031640">
    <property type="term" value="P:killing of cells of another organism"/>
    <property type="evidence" value="ECO:0007669"/>
    <property type="project" value="UniProtKB-KW"/>
</dbReference>
<evidence type="ECO:0000256" key="5">
    <source>
        <dbReference type="ARBA" id="ARBA00022821"/>
    </source>
</evidence>
<protein>
    <submittedName>
        <fullName evidence="8">(rape) hypothetical protein</fullName>
    </submittedName>
</protein>
<dbReference type="Pfam" id="PF00304">
    <property type="entry name" value="Gamma-thionin"/>
    <property type="match status" value="1"/>
</dbReference>
<feature type="domain" description="Knottins-like" evidence="7">
    <location>
        <begin position="49"/>
        <end position="97"/>
    </location>
</feature>
<dbReference type="PANTHER" id="PTHR33147:SF156">
    <property type="entry name" value="KNOTTIN SCORPION TOXIN-LIKE DOMAIN-CONTAINING PROTEIN"/>
    <property type="match status" value="1"/>
</dbReference>
<dbReference type="SMART" id="SM00505">
    <property type="entry name" value="Knot1"/>
    <property type="match status" value="1"/>
</dbReference>
<evidence type="ECO:0000256" key="2">
    <source>
        <dbReference type="ARBA" id="ARBA00022529"/>
    </source>
</evidence>
<evidence type="ECO:0000256" key="1">
    <source>
        <dbReference type="ARBA" id="ARBA00006722"/>
    </source>
</evidence>
<dbReference type="InterPro" id="IPR008176">
    <property type="entry name" value="Defensin_plant"/>
</dbReference>
<dbReference type="AlphaFoldDB" id="A0A816QT32"/>
<dbReference type="Gene3D" id="3.30.30.10">
    <property type="entry name" value="Knottin, scorpion toxin-like"/>
    <property type="match status" value="1"/>
</dbReference>
<keyword evidence="2" id="KW-0929">Antimicrobial</keyword>
<organism evidence="8">
    <name type="scientific">Brassica napus</name>
    <name type="common">Rape</name>
    <dbReference type="NCBI Taxonomy" id="3708"/>
    <lineage>
        <taxon>Eukaryota</taxon>
        <taxon>Viridiplantae</taxon>
        <taxon>Streptophyta</taxon>
        <taxon>Embryophyta</taxon>
        <taxon>Tracheophyta</taxon>
        <taxon>Spermatophyta</taxon>
        <taxon>Magnoliopsida</taxon>
        <taxon>eudicotyledons</taxon>
        <taxon>Gunneridae</taxon>
        <taxon>Pentapetalae</taxon>
        <taxon>rosids</taxon>
        <taxon>malvids</taxon>
        <taxon>Brassicales</taxon>
        <taxon>Brassicaceae</taxon>
        <taxon>Brassiceae</taxon>
        <taxon>Brassica</taxon>
    </lineage>
</organism>
<sequence length="99" mass="11462">SKNNKLNKKRIMTKSFILVALLCICFILLSPTEMRLTLNACLKLAEAKICEKYSQTWSGRCTKTSHCDRQCINWEDARHGACHQDKHGRACFCYFNCKK</sequence>
<feature type="non-terminal residue" evidence="8">
    <location>
        <position position="1"/>
    </location>
</feature>
<evidence type="ECO:0000256" key="3">
    <source>
        <dbReference type="ARBA" id="ARBA00022577"/>
    </source>
</evidence>
<keyword evidence="5" id="KW-0611">Plant defense</keyword>
<gene>
    <name evidence="8" type="ORF">DARMORV10_C06P46130.1</name>
</gene>
<dbReference type="EMBL" id="HG994370">
    <property type="protein sequence ID" value="CAF2064226.1"/>
    <property type="molecule type" value="Genomic_DNA"/>
</dbReference>
<proteinExistence type="inferred from homology"/>
<evidence type="ECO:0000256" key="4">
    <source>
        <dbReference type="ARBA" id="ARBA00022729"/>
    </source>
</evidence>
<evidence type="ECO:0000256" key="6">
    <source>
        <dbReference type="ARBA" id="ARBA00023157"/>
    </source>
</evidence>
<dbReference type="GO" id="GO:0050832">
    <property type="term" value="P:defense response to fungus"/>
    <property type="evidence" value="ECO:0007669"/>
    <property type="project" value="UniProtKB-KW"/>
</dbReference>
<evidence type="ECO:0000313" key="8">
    <source>
        <dbReference type="EMBL" id="CAF2064226.1"/>
    </source>
</evidence>
<comment type="similarity">
    <text evidence="1">Belongs to the DEFL family.</text>
</comment>
<keyword evidence="3" id="KW-0295">Fungicide</keyword>
<keyword evidence="6" id="KW-1015">Disulfide bond</keyword>